<evidence type="ECO:0000313" key="3">
    <source>
        <dbReference type="Proteomes" id="UP001569511"/>
    </source>
</evidence>
<feature type="domain" description="Flagellar assembly protein T C-terminal" evidence="1">
    <location>
        <begin position="16"/>
        <end position="79"/>
    </location>
</feature>
<dbReference type="Pfam" id="PF16538">
    <property type="entry name" value="FlgT_C"/>
    <property type="match status" value="1"/>
</dbReference>
<dbReference type="Proteomes" id="UP001569511">
    <property type="component" value="Unassembled WGS sequence"/>
</dbReference>
<reference evidence="2 3" key="1">
    <citation type="submission" date="2024-06" db="EMBL/GenBank/DDBJ databases">
        <title>Genome sequences for Pseudomonas syringae strains with characterized LPS.</title>
        <authorList>
            <person name="Baltrus D.A."/>
            <person name="Krings L."/>
        </authorList>
    </citation>
    <scope>NUCLEOTIDE SEQUENCE [LARGE SCALE GENOMIC DNA]</scope>
    <source>
        <strain evidence="2 3">NCPPB79</strain>
    </source>
</reference>
<organism evidence="2 3">
    <name type="scientific">Pseudomonas ficuserectae</name>
    <dbReference type="NCBI Taxonomy" id="53410"/>
    <lineage>
        <taxon>Bacteria</taxon>
        <taxon>Pseudomonadati</taxon>
        <taxon>Pseudomonadota</taxon>
        <taxon>Gammaproteobacteria</taxon>
        <taxon>Pseudomonadales</taxon>
        <taxon>Pseudomonadaceae</taxon>
        <taxon>Pseudomonas</taxon>
    </lineage>
</organism>
<evidence type="ECO:0000259" key="1">
    <source>
        <dbReference type="Pfam" id="PF16538"/>
    </source>
</evidence>
<dbReference type="RefSeq" id="WP_016982254.1">
    <property type="nucleotide sequence ID" value="NZ_JBGMSW010000001.1"/>
</dbReference>
<dbReference type="Gene3D" id="2.40.10.410">
    <property type="entry name" value="FlgT, C-terminal domain"/>
    <property type="match status" value="1"/>
</dbReference>
<dbReference type="InterPro" id="IPR038165">
    <property type="entry name" value="FlgT_C_sf"/>
</dbReference>
<dbReference type="InterPro" id="IPR032388">
    <property type="entry name" value="FlgT_C"/>
</dbReference>
<gene>
    <name evidence="2" type="ORF">ACDH57_02075</name>
</gene>
<name>A0ABV4PNQ5_9PSED</name>
<proteinExistence type="predicted"/>
<protein>
    <submittedName>
        <fullName evidence="2">FlgT C-terminal domain-containing protein</fullName>
    </submittedName>
</protein>
<keyword evidence="3" id="KW-1185">Reference proteome</keyword>
<comment type="caution">
    <text evidence="2">The sequence shown here is derived from an EMBL/GenBank/DDBJ whole genome shotgun (WGS) entry which is preliminary data.</text>
</comment>
<evidence type="ECO:0000313" key="2">
    <source>
        <dbReference type="EMBL" id="MFA0974224.1"/>
    </source>
</evidence>
<accession>A0ABV4PNQ5</accession>
<dbReference type="EMBL" id="JBGMSW010000001">
    <property type="protein sequence ID" value="MFA0974224.1"/>
    <property type="molecule type" value="Genomic_DNA"/>
</dbReference>
<sequence length="133" mass="14593">MNDRYVAKVVSVVDDTTVVINIGAEHGIRVGQTYLVVGLGEKINDPDTGETLEQLELVRGRVAVVHIQQKISTLTSTDIQRDPDTRQIKRSNHGAFQASLFGSNYATTELITAGIERTKPLTSPKIGDYIIED</sequence>